<dbReference type="EMBL" id="GBRH01204933">
    <property type="protein sequence ID" value="JAD92962.1"/>
    <property type="molecule type" value="Transcribed_RNA"/>
</dbReference>
<accession>A0A0A9V333</accession>
<proteinExistence type="predicted"/>
<name>A0A0A9V333_ARUDO</name>
<sequence>MSGVQQELRHGHVLGLQAKWEMEQYLAEDQSYQKVHWLGMSLEKEYGS</sequence>
<reference evidence="1" key="1">
    <citation type="submission" date="2014-09" db="EMBL/GenBank/DDBJ databases">
        <authorList>
            <person name="Magalhaes I.L.F."/>
            <person name="Oliveira U."/>
            <person name="Santos F.R."/>
            <person name="Vidigal T.H.D.A."/>
            <person name="Brescovit A.D."/>
            <person name="Santos A.J."/>
        </authorList>
    </citation>
    <scope>NUCLEOTIDE SEQUENCE</scope>
    <source>
        <tissue evidence="1">Shoot tissue taken approximately 20 cm above the soil surface</tissue>
    </source>
</reference>
<dbReference type="AlphaFoldDB" id="A0A0A9V333"/>
<protein>
    <submittedName>
        <fullName evidence="1">Uncharacterized protein</fullName>
    </submittedName>
</protein>
<reference evidence="1" key="2">
    <citation type="journal article" date="2015" name="Data Brief">
        <title>Shoot transcriptome of the giant reed, Arundo donax.</title>
        <authorList>
            <person name="Barrero R.A."/>
            <person name="Guerrero F.D."/>
            <person name="Moolhuijzen P."/>
            <person name="Goolsby J.A."/>
            <person name="Tidwell J."/>
            <person name="Bellgard S.E."/>
            <person name="Bellgard M.I."/>
        </authorList>
    </citation>
    <scope>NUCLEOTIDE SEQUENCE</scope>
    <source>
        <tissue evidence="1">Shoot tissue taken approximately 20 cm above the soil surface</tissue>
    </source>
</reference>
<organism evidence="1">
    <name type="scientific">Arundo donax</name>
    <name type="common">Giant reed</name>
    <name type="synonym">Donax arundinaceus</name>
    <dbReference type="NCBI Taxonomy" id="35708"/>
    <lineage>
        <taxon>Eukaryota</taxon>
        <taxon>Viridiplantae</taxon>
        <taxon>Streptophyta</taxon>
        <taxon>Embryophyta</taxon>
        <taxon>Tracheophyta</taxon>
        <taxon>Spermatophyta</taxon>
        <taxon>Magnoliopsida</taxon>
        <taxon>Liliopsida</taxon>
        <taxon>Poales</taxon>
        <taxon>Poaceae</taxon>
        <taxon>PACMAD clade</taxon>
        <taxon>Arundinoideae</taxon>
        <taxon>Arundineae</taxon>
        <taxon>Arundo</taxon>
    </lineage>
</organism>
<evidence type="ECO:0000313" key="1">
    <source>
        <dbReference type="EMBL" id="JAD92962.1"/>
    </source>
</evidence>